<dbReference type="Proteomes" id="UP000609531">
    <property type="component" value="Unassembled WGS sequence"/>
</dbReference>
<feature type="transmembrane region" description="Helical" evidence="1">
    <location>
        <begin position="146"/>
        <end position="173"/>
    </location>
</feature>
<dbReference type="EMBL" id="JAEKJA010000010">
    <property type="protein sequence ID" value="MBJ3776632.1"/>
    <property type="molecule type" value="Genomic_DNA"/>
</dbReference>
<dbReference type="InterPro" id="IPR002823">
    <property type="entry name" value="DUF112_TM"/>
</dbReference>
<name>A0A934IQX1_9HYPH</name>
<feature type="transmembrane region" description="Helical" evidence="1">
    <location>
        <begin position="257"/>
        <end position="279"/>
    </location>
</feature>
<reference evidence="3" key="1">
    <citation type="submission" date="2020-12" db="EMBL/GenBank/DDBJ databases">
        <title>Bacterial taxonomy.</title>
        <authorList>
            <person name="Pan X."/>
        </authorList>
    </citation>
    <scope>NUCLEOTIDE SEQUENCE</scope>
    <source>
        <strain evidence="3">B2012</strain>
    </source>
</reference>
<feature type="domain" description="DUF112" evidence="2">
    <location>
        <begin position="18"/>
        <end position="438"/>
    </location>
</feature>
<feature type="transmembrane region" description="Helical" evidence="1">
    <location>
        <begin position="355"/>
        <end position="377"/>
    </location>
</feature>
<evidence type="ECO:0000313" key="4">
    <source>
        <dbReference type="Proteomes" id="UP000609531"/>
    </source>
</evidence>
<feature type="transmembrane region" description="Helical" evidence="1">
    <location>
        <begin position="193"/>
        <end position="214"/>
    </location>
</feature>
<feature type="transmembrane region" description="Helical" evidence="1">
    <location>
        <begin position="59"/>
        <end position="80"/>
    </location>
</feature>
<keyword evidence="4" id="KW-1185">Reference proteome</keyword>
<dbReference type="PANTHER" id="PTHR35342">
    <property type="entry name" value="TRICARBOXYLIC TRANSPORT PROTEIN"/>
    <property type="match status" value="1"/>
</dbReference>
<dbReference type="RefSeq" id="WP_198882533.1">
    <property type="nucleotide sequence ID" value="NZ_JAEKJA010000010.1"/>
</dbReference>
<dbReference type="PANTHER" id="PTHR35342:SF5">
    <property type="entry name" value="TRICARBOXYLIC TRANSPORT PROTEIN"/>
    <property type="match status" value="1"/>
</dbReference>
<feature type="transmembrane region" description="Helical" evidence="1">
    <location>
        <begin position="413"/>
        <end position="442"/>
    </location>
</feature>
<dbReference type="Pfam" id="PF01970">
    <property type="entry name" value="TctA"/>
    <property type="match status" value="1"/>
</dbReference>
<keyword evidence="1" id="KW-0812">Transmembrane</keyword>
<dbReference type="AlphaFoldDB" id="A0A934IQX1"/>
<feature type="transmembrane region" description="Helical" evidence="1">
    <location>
        <begin position="328"/>
        <end position="348"/>
    </location>
</feature>
<keyword evidence="1" id="KW-1133">Transmembrane helix</keyword>
<feature type="transmembrane region" description="Helical" evidence="1">
    <location>
        <begin position="389"/>
        <end position="406"/>
    </location>
</feature>
<evidence type="ECO:0000256" key="1">
    <source>
        <dbReference type="SAM" id="Phobius"/>
    </source>
</evidence>
<protein>
    <submittedName>
        <fullName evidence="3">Tripartite tricarboxylate transporter permease</fullName>
    </submittedName>
</protein>
<gene>
    <name evidence="3" type="ORF">JCR33_13080</name>
</gene>
<evidence type="ECO:0000313" key="3">
    <source>
        <dbReference type="EMBL" id="MBJ3776632.1"/>
    </source>
</evidence>
<accession>A0A934IQX1</accession>
<feature type="transmembrane region" description="Helical" evidence="1">
    <location>
        <begin position="469"/>
        <end position="490"/>
    </location>
</feature>
<evidence type="ECO:0000259" key="2">
    <source>
        <dbReference type="Pfam" id="PF01970"/>
    </source>
</evidence>
<keyword evidence="1" id="KW-0472">Membrane</keyword>
<sequence length="500" mass="51529">MLNDALAAVTLLVDPTTLVALLAGVVVGTIIGVLPGLGPSIAIALALPFTLNMSLGPSVALLMGLYCTSIYGGSVAAILLNVPGTPASAATCFDGYPMARRGDGDLAIGITTIGSAMGGMFSIVILAFLAPFLARFALRFGPLEMFLVGVFALCCVAIIERAILVKAVAAGLVGMALASIGQDPASGDMRLTFGYFPLAAGIPLVPLLMGLFAISEVMMRVAEYGRGPAEGTLARIGFRVPGLHFWRSAWRTVAKSSLIGIVLGILPGAGPTAASFISYSEAKRSSKDPDSFGKGNPEGILASEAANNAVTGGALVPSLSLGIPGDPITAMILAALVLQGVTPGPRLYTEHMDQVLLILFSLFIANIGILVAGGFGARLFTRVLRLPEPLLLAGVVVLASVGTFAGNNSAFDLVIMAAAGFLGWGLRVLGFPLAPLIIGYVLAPMVEVNFKQALIVYGTDPVVFLERPVAAALLVMILGVLLYPTIARAVGGMRRRIASR</sequence>
<comment type="caution">
    <text evidence="3">The sequence shown here is derived from an EMBL/GenBank/DDBJ whole genome shotgun (WGS) entry which is preliminary data.</text>
</comment>
<organism evidence="3 4">
    <name type="scientific">Acuticoccus mangrovi</name>
    <dbReference type="NCBI Taxonomy" id="2796142"/>
    <lineage>
        <taxon>Bacteria</taxon>
        <taxon>Pseudomonadati</taxon>
        <taxon>Pseudomonadota</taxon>
        <taxon>Alphaproteobacteria</taxon>
        <taxon>Hyphomicrobiales</taxon>
        <taxon>Amorphaceae</taxon>
        <taxon>Acuticoccus</taxon>
    </lineage>
</organism>
<feature type="transmembrane region" description="Helical" evidence="1">
    <location>
        <begin position="106"/>
        <end position="134"/>
    </location>
</feature>
<feature type="transmembrane region" description="Helical" evidence="1">
    <location>
        <begin position="20"/>
        <end position="47"/>
    </location>
</feature>
<proteinExistence type="predicted"/>